<keyword evidence="1" id="KW-1133">Transmembrane helix</keyword>
<organism evidence="2 3">
    <name type="scientific">Petrocella atlantisensis</name>
    <dbReference type="NCBI Taxonomy" id="2173034"/>
    <lineage>
        <taxon>Bacteria</taxon>
        <taxon>Bacillati</taxon>
        <taxon>Bacillota</taxon>
        <taxon>Clostridia</taxon>
        <taxon>Lachnospirales</taxon>
        <taxon>Vallitaleaceae</taxon>
        <taxon>Petrocella</taxon>
    </lineage>
</organism>
<dbReference type="Proteomes" id="UP000279029">
    <property type="component" value="Chromosome"/>
</dbReference>
<name>A0A3P7PT46_9FIRM</name>
<evidence type="ECO:0000313" key="2">
    <source>
        <dbReference type="EMBL" id="VDN46391.1"/>
    </source>
</evidence>
<protein>
    <submittedName>
        <fullName evidence="2">Uncharacterized protein</fullName>
    </submittedName>
</protein>
<reference evidence="2 3" key="1">
    <citation type="submission" date="2018-09" db="EMBL/GenBank/DDBJ databases">
        <authorList>
            <person name="Postec A."/>
        </authorList>
    </citation>
    <scope>NUCLEOTIDE SEQUENCE [LARGE SCALE GENOMIC DNA]</scope>
    <source>
        <strain evidence="2">70B-A</strain>
    </source>
</reference>
<gene>
    <name evidence="2" type="ORF">PATL70BA_0534</name>
</gene>
<evidence type="ECO:0000256" key="1">
    <source>
        <dbReference type="SAM" id="Phobius"/>
    </source>
</evidence>
<evidence type="ECO:0000313" key="3">
    <source>
        <dbReference type="Proteomes" id="UP000279029"/>
    </source>
</evidence>
<dbReference type="EMBL" id="LR130778">
    <property type="protein sequence ID" value="VDN46391.1"/>
    <property type="molecule type" value="Genomic_DNA"/>
</dbReference>
<dbReference type="OrthoDB" id="9875215at2"/>
<feature type="transmembrane region" description="Helical" evidence="1">
    <location>
        <begin position="130"/>
        <end position="146"/>
    </location>
</feature>
<proteinExistence type="predicted"/>
<feature type="transmembrane region" description="Helical" evidence="1">
    <location>
        <begin position="35"/>
        <end position="56"/>
    </location>
</feature>
<dbReference type="KEGG" id="cbar:PATL70BA_0534"/>
<dbReference type="AlphaFoldDB" id="A0A3P7PT46"/>
<accession>A0A3P7PT46</accession>
<feature type="transmembrane region" description="Helical" evidence="1">
    <location>
        <begin position="77"/>
        <end position="96"/>
    </location>
</feature>
<sequence>MKKNMVEPKSLFQLLLLLLKSLVKGIPKMILRSILIGVIVWIFHAYLVVVVNNGYLKEASKAAEILGLHWNMKNATLFWGIGGWLATYFFFGRLFGKGIIKGPQYFFMSVAKTPGFFVQGFKKIGSIKGPLLFFTFITALIISLIIESPMVLMLLVIACILFMTSRNEGLLFLAMKLGYGDFQRWFFKNKALSKFNEGIFVAVLSGLLAGMMLYVLVPFRPYSIYLLLIMMIILAVLFLLKKKGVKVNFWMIGLLSLYGFLMYETKGQAHDGGWDEYGRNFSNWWHGQGRNEALQTGTIPAIVSIIGSMIGTMTSQGIEVLAPTVVSVPESTTSSETYVQPDGGDEVESENVLDIPYGPMSESDLEDIIDQLIGEIIGDTPLGTTSDVFVGIEDFIDILEGAYDLPGQIGDGISGAQDFVLTSGLIDRIFETYDGYIPNWITKAAEQTANESWDYMGVVKDLLDMNGSIPEGNPIAELMDWAGITKDALDNIGLGDNAVYAGIKSFLSNKIKGAIFDKDKQPGLIIMDMLTTIFAGGTKAGDIISPGKTIQGGANFIIDKLTDLYNGTDDVTSRLNNGKYGGAWQVANETTEVIADAVYNPDEFANDFSDVVTSDDFYDGMYQTNDELWQPAEGSWAIKRAGCYVGHQATEGLIKIADGTRQLASWLGSWV</sequence>
<feature type="transmembrane region" description="Helical" evidence="1">
    <location>
        <begin position="152"/>
        <end position="174"/>
    </location>
</feature>
<feature type="transmembrane region" description="Helical" evidence="1">
    <location>
        <begin position="195"/>
        <end position="216"/>
    </location>
</feature>
<keyword evidence="3" id="KW-1185">Reference proteome</keyword>
<feature type="transmembrane region" description="Helical" evidence="1">
    <location>
        <begin position="222"/>
        <end position="240"/>
    </location>
</feature>
<dbReference type="RefSeq" id="WP_125135914.1">
    <property type="nucleotide sequence ID" value="NZ_LR130778.1"/>
</dbReference>
<keyword evidence="1" id="KW-0812">Transmembrane</keyword>
<feature type="transmembrane region" description="Helical" evidence="1">
    <location>
        <begin position="247"/>
        <end position="263"/>
    </location>
</feature>
<keyword evidence="1" id="KW-0472">Membrane</keyword>